<dbReference type="Gene3D" id="2.40.70.10">
    <property type="entry name" value="Acid Proteases"/>
    <property type="match status" value="1"/>
</dbReference>
<dbReference type="Pfam" id="PF17820">
    <property type="entry name" value="PDZ_6"/>
    <property type="match status" value="1"/>
</dbReference>
<dbReference type="InterPro" id="IPR021109">
    <property type="entry name" value="Peptidase_aspartic_dom_sf"/>
</dbReference>
<evidence type="ECO:0000313" key="3">
    <source>
        <dbReference type="EMBL" id="KEZ94176.1"/>
    </source>
</evidence>
<dbReference type="AlphaFoldDB" id="A0A084JYZ2"/>
<dbReference type="RefSeq" id="WP_036580235.1">
    <property type="nucleotide sequence ID" value="NZ_JPJI01000023.1"/>
</dbReference>
<proteinExistence type="predicted"/>
<dbReference type="InterPro" id="IPR036034">
    <property type="entry name" value="PDZ_sf"/>
</dbReference>
<organism evidence="3 4">
    <name type="scientific">Nonlabens ulvanivorans</name>
    <name type="common">Persicivirga ulvanivorans</name>
    <dbReference type="NCBI Taxonomy" id="906888"/>
    <lineage>
        <taxon>Bacteria</taxon>
        <taxon>Pseudomonadati</taxon>
        <taxon>Bacteroidota</taxon>
        <taxon>Flavobacteriia</taxon>
        <taxon>Flavobacteriales</taxon>
        <taxon>Flavobacteriaceae</taxon>
        <taxon>Nonlabens</taxon>
    </lineage>
</organism>
<dbReference type="OrthoDB" id="3521766at2"/>
<dbReference type="EMBL" id="JPJI01000023">
    <property type="protein sequence ID" value="KEZ94176.1"/>
    <property type="molecule type" value="Genomic_DNA"/>
</dbReference>
<feature type="chain" id="PRO_5001777609" description="PDZ domain-containing protein" evidence="1">
    <location>
        <begin position="20"/>
        <end position="441"/>
    </location>
</feature>
<protein>
    <recommendedName>
        <fullName evidence="2">PDZ domain-containing protein</fullName>
    </recommendedName>
</protein>
<accession>A0A084JYZ2</accession>
<sequence>MKNYLLVVLLVLLGSNTQAQETSGFILNDDVKKEIIPFELASNLIILKVNLNGIPLKMMLDTGSSKNLIFDFKDVDSLALKKGEVMKLSGYGNDKLFDAYYSPSNILEISENLINYDADILIMDNDLFNLRSKLGVEVNGILGLDFFKNNYVELNYEKEIIIVYSKKENLPNRIIKRDSYPIQIIKGKPYTEARVKISNHYLPVNLLIDTGNSEALWLSDIMLESYAPNVAKFEDYLGYSMSGMITGDRTKSQELIVFKKRFHKITTSIPHFNSDLDYQTNNKPTTIGSIGGEVLRRLNIVFDYSSMNVFISKKENFDEGFYYNMAGIELIEGEKELFVYDNKVDNKESRSIVTIESSKIVNYVYLPKILIDYIRPNSPADNAGLKVGDVIDKVNGINREDLGLNNIAYLFFKDPYSNIKITVKRGESTLKFKFKLIPLIE</sequence>
<dbReference type="Pfam" id="PF13650">
    <property type="entry name" value="Asp_protease_2"/>
    <property type="match status" value="1"/>
</dbReference>
<reference evidence="3 4" key="1">
    <citation type="submission" date="2014-07" db="EMBL/GenBank/DDBJ databases">
        <title>Draft genome sequence of Nonlabens ulvanivorans, an ulvan degrading bacterium.</title>
        <authorList>
            <person name="Kopel M."/>
            <person name="Helbert W."/>
            <person name="Henrissat B."/>
            <person name="Doniger T."/>
            <person name="Banin E."/>
        </authorList>
    </citation>
    <scope>NUCLEOTIDE SEQUENCE [LARGE SCALE GENOMIC DNA]</scope>
    <source>
        <strain evidence="3 4">PLR</strain>
    </source>
</reference>
<name>A0A084JYZ2_NONUL</name>
<comment type="caution">
    <text evidence="3">The sequence shown here is derived from an EMBL/GenBank/DDBJ whole genome shotgun (WGS) entry which is preliminary data.</text>
</comment>
<dbReference type="InterPro" id="IPR001478">
    <property type="entry name" value="PDZ"/>
</dbReference>
<keyword evidence="1" id="KW-0732">Signal</keyword>
<feature type="signal peptide" evidence="1">
    <location>
        <begin position="1"/>
        <end position="19"/>
    </location>
</feature>
<dbReference type="Proteomes" id="UP000028531">
    <property type="component" value="Unassembled WGS sequence"/>
</dbReference>
<evidence type="ECO:0000259" key="2">
    <source>
        <dbReference type="PROSITE" id="PS50106"/>
    </source>
</evidence>
<dbReference type="PROSITE" id="PS50106">
    <property type="entry name" value="PDZ"/>
    <property type="match status" value="1"/>
</dbReference>
<evidence type="ECO:0000256" key="1">
    <source>
        <dbReference type="SAM" id="SignalP"/>
    </source>
</evidence>
<dbReference type="SUPFAM" id="SSF50156">
    <property type="entry name" value="PDZ domain-like"/>
    <property type="match status" value="1"/>
</dbReference>
<dbReference type="InterPro" id="IPR041489">
    <property type="entry name" value="PDZ_6"/>
</dbReference>
<gene>
    <name evidence="3" type="ORF">IL45_03230</name>
</gene>
<evidence type="ECO:0000313" key="4">
    <source>
        <dbReference type="Proteomes" id="UP000028531"/>
    </source>
</evidence>
<dbReference type="SMART" id="SM00228">
    <property type="entry name" value="PDZ"/>
    <property type="match status" value="1"/>
</dbReference>
<dbReference type="Gene3D" id="2.30.42.10">
    <property type="match status" value="1"/>
</dbReference>
<feature type="domain" description="PDZ" evidence="2">
    <location>
        <begin position="369"/>
        <end position="409"/>
    </location>
</feature>